<feature type="domain" description="Acyl-CoA dehydrogenase/oxidase N-terminal" evidence="9">
    <location>
        <begin position="14"/>
        <end position="100"/>
    </location>
</feature>
<dbReference type="EMBL" id="FNIZ01000033">
    <property type="protein sequence ID" value="SDP76179.1"/>
    <property type="molecule type" value="Genomic_DNA"/>
</dbReference>
<dbReference type="GO" id="GO:0050660">
    <property type="term" value="F:flavin adenine dinucleotide binding"/>
    <property type="evidence" value="ECO:0007669"/>
    <property type="project" value="InterPro"/>
</dbReference>
<evidence type="ECO:0000259" key="8">
    <source>
        <dbReference type="Pfam" id="PF02770"/>
    </source>
</evidence>
<dbReference type="AlphaFoldDB" id="A0A1H0VC77"/>
<dbReference type="InterPro" id="IPR046373">
    <property type="entry name" value="Acyl-CoA_Oxase/DH_mid-dom_sf"/>
</dbReference>
<evidence type="ECO:0000256" key="2">
    <source>
        <dbReference type="ARBA" id="ARBA00009347"/>
    </source>
</evidence>
<dbReference type="InterPro" id="IPR013786">
    <property type="entry name" value="AcylCoA_DH/ox_N"/>
</dbReference>
<dbReference type="GO" id="GO:0003995">
    <property type="term" value="F:acyl-CoA dehydrogenase activity"/>
    <property type="evidence" value="ECO:0007669"/>
    <property type="project" value="TreeGrafter"/>
</dbReference>
<dbReference type="InterPro" id="IPR009100">
    <property type="entry name" value="AcylCoA_DH/oxidase_NM_dom_sf"/>
</dbReference>
<dbReference type="Proteomes" id="UP000198860">
    <property type="component" value="Unassembled WGS sequence"/>
</dbReference>
<evidence type="ECO:0000256" key="1">
    <source>
        <dbReference type="ARBA" id="ARBA00001974"/>
    </source>
</evidence>
<sequence>MAGVWKRWIKNVRQQELFEKADRIAEEARKHITDTDREASFSYETLKVIKDEKYPSMSLPESEGGEGLSLYEFLLMQEKIAEGDGAVALSIGWHMGIMMELSQEQLWDKNSYDRLVSEVVSEQKVVNRAATEPATGSPTRGGIPETKAVRSGDEYILNGRKSFTSMAEHLDYYIVSAYVEDKDTVGWFLIDRHQPGISVDKTWDTLGMRGTASDDLVMDDVELQESDLVELKNGSKPSPKGWLLHIPACYLGIAVAARNDAIAFAKDFQPNSLDTPISEVAHIQDKIGEMEWKLLQAHSFLYSIARKWDEEPEQRGHMGAELAAVKLAVTNTANEVVDLAMRIAGGRGLSKTYAFEKYYRDVRAGLHNPPMDDAVVSMLAKQAIAEDD</sequence>
<accession>A0A1H0VC77</accession>
<dbReference type="Gene3D" id="1.20.140.10">
    <property type="entry name" value="Butyryl-CoA Dehydrogenase, subunit A, domain 3"/>
    <property type="match status" value="1"/>
</dbReference>
<dbReference type="OrthoDB" id="9785203at2"/>
<dbReference type="InterPro" id="IPR036250">
    <property type="entry name" value="AcylCo_DH-like_C"/>
</dbReference>
<dbReference type="PANTHER" id="PTHR43884">
    <property type="entry name" value="ACYL-COA DEHYDROGENASE"/>
    <property type="match status" value="1"/>
</dbReference>
<name>A0A1H0VC77_HALAD</name>
<dbReference type="PANTHER" id="PTHR43884:SF25">
    <property type="entry name" value="ACYL-COA DEHYDROGENASE YDBM-RELATED"/>
    <property type="match status" value="1"/>
</dbReference>
<evidence type="ECO:0000313" key="10">
    <source>
        <dbReference type="EMBL" id="SDP76179.1"/>
    </source>
</evidence>
<dbReference type="FunFam" id="2.40.110.10:FF:000020">
    <property type="entry name" value="Putative acyl-CoA dehydrogenase YdbM"/>
    <property type="match status" value="1"/>
</dbReference>
<evidence type="ECO:0000256" key="6">
    <source>
        <dbReference type="RuleBase" id="RU362125"/>
    </source>
</evidence>
<dbReference type="InterPro" id="IPR009075">
    <property type="entry name" value="AcylCo_DH/oxidase_C"/>
</dbReference>
<dbReference type="CDD" id="cd00567">
    <property type="entry name" value="ACAD"/>
    <property type="match status" value="1"/>
</dbReference>
<dbReference type="Pfam" id="PF00441">
    <property type="entry name" value="Acyl-CoA_dh_1"/>
    <property type="match status" value="1"/>
</dbReference>
<dbReference type="RefSeq" id="WP_089654829.1">
    <property type="nucleotide sequence ID" value="NZ_FNIZ01000033.1"/>
</dbReference>
<feature type="domain" description="Acyl-CoA oxidase/dehydrogenase middle" evidence="8">
    <location>
        <begin position="129"/>
        <end position="221"/>
    </location>
</feature>
<dbReference type="Gene3D" id="1.10.540.10">
    <property type="entry name" value="Acyl-CoA dehydrogenase/oxidase, N-terminal domain"/>
    <property type="match status" value="1"/>
</dbReference>
<organism evidence="10 11">
    <name type="scientific">Halobacillus aidingensis</name>
    <dbReference type="NCBI Taxonomy" id="240303"/>
    <lineage>
        <taxon>Bacteria</taxon>
        <taxon>Bacillati</taxon>
        <taxon>Bacillota</taxon>
        <taxon>Bacilli</taxon>
        <taxon>Bacillales</taxon>
        <taxon>Bacillaceae</taxon>
        <taxon>Halobacillus</taxon>
    </lineage>
</organism>
<evidence type="ECO:0000313" key="11">
    <source>
        <dbReference type="Proteomes" id="UP000198860"/>
    </source>
</evidence>
<evidence type="ECO:0000259" key="7">
    <source>
        <dbReference type="Pfam" id="PF00441"/>
    </source>
</evidence>
<evidence type="ECO:0000259" key="9">
    <source>
        <dbReference type="Pfam" id="PF02771"/>
    </source>
</evidence>
<comment type="cofactor">
    <cofactor evidence="1 6">
        <name>FAD</name>
        <dbReference type="ChEBI" id="CHEBI:57692"/>
    </cofactor>
</comment>
<dbReference type="Gene3D" id="2.40.110.10">
    <property type="entry name" value="Butyryl-CoA Dehydrogenase, subunit A, domain 2"/>
    <property type="match status" value="1"/>
</dbReference>
<reference evidence="11" key="1">
    <citation type="submission" date="2016-10" db="EMBL/GenBank/DDBJ databases">
        <authorList>
            <person name="Varghese N."/>
            <person name="Submissions S."/>
        </authorList>
    </citation>
    <scope>NUCLEOTIDE SEQUENCE [LARGE SCALE GENOMIC DNA]</scope>
    <source>
        <strain evidence="11">CGMCC 1.3703</strain>
    </source>
</reference>
<comment type="similarity">
    <text evidence="2 6">Belongs to the acyl-CoA dehydrogenase family.</text>
</comment>
<keyword evidence="11" id="KW-1185">Reference proteome</keyword>
<dbReference type="InterPro" id="IPR037069">
    <property type="entry name" value="AcylCoA_DH/ox_N_sf"/>
</dbReference>
<dbReference type="Pfam" id="PF02771">
    <property type="entry name" value="Acyl-CoA_dh_N"/>
    <property type="match status" value="1"/>
</dbReference>
<evidence type="ECO:0000256" key="4">
    <source>
        <dbReference type="ARBA" id="ARBA00022827"/>
    </source>
</evidence>
<dbReference type="InterPro" id="IPR006091">
    <property type="entry name" value="Acyl-CoA_Oxase/DH_mid-dom"/>
</dbReference>
<feature type="domain" description="Acyl-CoA dehydrogenase/oxidase C-terminal" evidence="7">
    <location>
        <begin position="248"/>
        <end position="364"/>
    </location>
</feature>
<dbReference type="PIRSF" id="PIRSF016578">
    <property type="entry name" value="HsaA"/>
    <property type="match status" value="1"/>
</dbReference>
<proteinExistence type="inferred from homology"/>
<keyword evidence="5 6" id="KW-0560">Oxidoreductase</keyword>
<dbReference type="STRING" id="240303.SAMN05421677_13323"/>
<keyword evidence="4 6" id="KW-0274">FAD</keyword>
<dbReference type="SUPFAM" id="SSF56645">
    <property type="entry name" value="Acyl-CoA dehydrogenase NM domain-like"/>
    <property type="match status" value="1"/>
</dbReference>
<evidence type="ECO:0000256" key="5">
    <source>
        <dbReference type="ARBA" id="ARBA00023002"/>
    </source>
</evidence>
<dbReference type="Pfam" id="PF02770">
    <property type="entry name" value="Acyl-CoA_dh_M"/>
    <property type="match status" value="1"/>
</dbReference>
<evidence type="ECO:0000256" key="3">
    <source>
        <dbReference type="ARBA" id="ARBA00022630"/>
    </source>
</evidence>
<keyword evidence="3 6" id="KW-0285">Flavoprotein</keyword>
<gene>
    <name evidence="10" type="ORF">SAMN05421677_13323</name>
</gene>
<dbReference type="SUPFAM" id="SSF47203">
    <property type="entry name" value="Acyl-CoA dehydrogenase C-terminal domain-like"/>
    <property type="match status" value="1"/>
</dbReference>
<protein>
    <submittedName>
        <fullName evidence="10">Acyl-CoA dehydrogenase</fullName>
    </submittedName>
</protein>